<dbReference type="Gene3D" id="3.40.710.10">
    <property type="entry name" value="DD-peptidase/beta-lactamase superfamily"/>
    <property type="match status" value="1"/>
</dbReference>
<dbReference type="InterPro" id="IPR001460">
    <property type="entry name" value="PCN-bd_Tpept"/>
</dbReference>
<proteinExistence type="predicted"/>
<dbReference type="InterPro" id="IPR007887">
    <property type="entry name" value="MecA_N"/>
</dbReference>
<evidence type="ECO:0008006" key="7">
    <source>
        <dbReference type="Google" id="ProtNLM"/>
    </source>
</evidence>
<dbReference type="AlphaFoldDB" id="A0A8J7WSL5"/>
<evidence type="ECO:0000259" key="4">
    <source>
        <dbReference type="Pfam" id="PF05223"/>
    </source>
</evidence>
<feature type="domain" description="NTF2-like N-terminal transpeptidase" evidence="4">
    <location>
        <begin position="153"/>
        <end position="292"/>
    </location>
</feature>
<dbReference type="Pfam" id="PF00905">
    <property type="entry name" value="Transpeptidase"/>
    <property type="match status" value="1"/>
</dbReference>
<sequence>MRPAPEQPMRKQERPEWYGQQPQWPAEPSQGTGYGSAGRAQAPGDVGPGTGGPGPGPGPAAPFQQRPLLPEPEPAYSYPEYEPHPHDRRAGRVRKPLLAGGAVAGAAAIALVGYLMSSGGSPAKTGGALAAGSSPSPTHTSFQPTSADPATAAEQTATAFLSAWQSGDLQAAAKYTDDPTDAMTALNTYKSGLNLSSLTLKPQPAQAAASTPASPSVSASASGSGASTAAAASADGPSATVPFSATATVSMTGKNGTMPWSYNSSLVAYKQPDGWSVRWSPSILAPGLADGQQLTVVAMPPSVNKVVDSAGRTLSSYSDAAVRNIAVSLESKAPVGTGTPGVAVQVMDASGAAVGKTPLATLQKPVDASELKTTIDPTVQALAEKAVSMRARSSMVVLRPSTGAILAVANTPGSGDTALIGGLAPGSTFKIVTSTALLKYGVVTPYSPVTCPLEYTVQGVVYHNATDDTTKKEESEPPGTPFITDFAQSCNNAFTQFYKQLEGGKLANIASSYFGLNQAWDIGLGPNRYFSMPGSESGAELAQENFGQGKIVASPLAMASVAATVGTGSFHQPYLVSGVTKVTANALPSGIDANLKTLMHAVVLNGTAAGVFSGITGPLYAKTGTAETDANKDGKPNAWLVVYDPYLDIAIGTVVQDSGYGSVYAGPEERYVLSHL</sequence>
<organism evidence="5 6">
    <name type="scientific">Actinocrinis puniceicyclus</name>
    <dbReference type="NCBI Taxonomy" id="977794"/>
    <lineage>
        <taxon>Bacteria</taxon>
        <taxon>Bacillati</taxon>
        <taxon>Actinomycetota</taxon>
        <taxon>Actinomycetes</taxon>
        <taxon>Catenulisporales</taxon>
        <taxon>Actinospicaceae</taxon>
        <taxon>Actinocrinis</taxon>
    </lineage>
</organism>
<dbReference type="GO" id="GO:0005886">
    <property type="term" value="C:plasma membrane"/>
    <property type="evidence" value="ECO:0007669"/>
    <property type="project" value="TreeGrafter"/>
</dbReference>
<dbReference type="PANTHER" id="PTHR30627">
    <property type="entry name" value="PEPTIDOGLYCAN D,D-TRANSPEPTIDASE"/>
    <property type="match status" value="1"/>
</dbReference>
<dbReference type="GO" id="GO:0046677">
    <property type="term" value="P:response to antibiotic"/>
    <property type="evidence" value="ECO:0007669"/>
    <property type="project" value="InterPro"/>
</dbReference>
<name>A0A8J7WSL5_9ACTN</name>
<dbReference type="PANTHER" id="PTHR30627:SF24">
    <property type="entry name" value="PENICILLIN-BINDING PROTEIN 4B"/>
    <property type="match status" value="1"/>
</dbReference>
<keyword evidence="2" id="KW-0472">Membrane</keyword>
<keyword evidence="2" id="KW-1133">Transmembrane helix</keyword>
<keyword evidence="2" id="KW-0812">Transmembrane</keyword>
<evidence type="ECO:0000259" key="3">
    <source>
        <dbReference type="Pfam" id="PF00905"/>
    </source>
</evidence>
<feature type="transmembrane region" description="Helical" evidence="2">
    <location>
        <begin position="97"/>
        <end position="116"/>
    </location>
</feature>
<evidence type="ECO:0000256" key="1">
    <source>
        <dbReference type="SAM" id="MobiDB-lite"/>
    </source>
</evidence>
<feature type="region of interest" description="Disordered" evidence="1">
    <location>
        <begin position="1"/>
        <end position="88"/>
    </location>
</feature>
<keyword evidence="6" id="KW-1185">Reference proteome</keyword>
<feature type="region of interest" description="Disordered" evidence="1">
    <location>
        <begin position="206"/>
        <end position="238"/>
    </location>
</feature>
<reference evidence="5" key="1">
    <citation type="submission" date="2021-04" db="EMBL/GenBank/DDBJ databases">
        <title>Genome based classification of Actinospica acidithermotolerans sp. nov., an actinobacterium isolated from an Indonesian hot spring.</title>
        <authorList>
            <person name="Kusuma A.B."/>
            <person name="Putra K.E."/>
            <person name="Nafisah S."/>
            <person name="Loh J."/>
            <person name="Nouioui I."/>
            <person name="Goodfellow M."/>
        </authorList>
    </citation>
    <scope>NUCLEOTIDE SEQUENCE</scope>
    <source>
        <strain evidence="5">DSM 45618</strain>
    </source>
</reference>
<dbReference type="InterPro" id="IPR012338">
    <property type="entry name" value="Beta-lactam/transpept-like"/>
</dbReference>
<dbReference type="EMBL" id="JAGSXH010000063">
    <property type="protein sequence ID" value="MBS2964905.1"/>
    <property type="molecule type" value="Genomic_DNA"/>
</dbReference>
<dbReference type="GO" id="GO:0008658">
    <property type="term" value="F:penicillin binding"/>
    <property type="evidence" value="ECO:0007669"/>
    <property type="project" value="InterPro"/>
</dbReference>
<feature type="domain" description="Penicillin-binding protein transpeptidase" evidence="3">
    <location>
        <begin position="394"/>
        <end position="666"/>
    </location>
</feature>
<dbReference type="RefSeq" id="WP_211469266.1">
    <property type="nucleotide sequence ID" value="NZ_JAGSXH010000063.1"/>
</dbReference>
<dbReference type="SUPFAM" id="SSF56601">
    <property type="entry name" value="beta-lactamase/transpeptidase-like"/>
    <property type="match status" value="1"/>
</dbReference>
<gene>
    <name evidence="5" type="ORF">KGA66_17740</name>
</gene>
<evidence type="ECO:0000256" key="2">
    <source>
        <dbReference type="SAM" id="Phobius"/>
    </source>
</evidence>
<dbReference type="GO" id="GO:0071972">
    <property type="term" value="F:peptidoglycan L,D-transpeptidase activity"/>
    <property type="evidence" value="ECO:0007669"/>
    <property type="project" value="TreeGrafter"/>
</dbReference>
<feature type="region of interest" description="Disordered" evidence="1">
    <location>
        <begin position="122"/>
        <end position="154"/>
    </location>
</feature>
<accession>A0A8J7WSL5</accession>
<comment type="caution">
    <text evidence="5">The sequence shown here is derived from an EMBL/GenBank/DDBJ whole genome shotgun (WGS) entry which is preliminary data.</text>
</comment>
<evidence type="ECO:0000313" key="6">
    <source>
        <dbReference type="Proteomes" id="UP000677913"/>
    </source>
</evidence>
<dbReference type="Proteomes" id="UP000677913">
    <property type="component" value="Unassembled WGS sequence"/>
</dbReference>
<evidence type="ECO:0000313" key="5">
    <source>
        <dbReference type="EMBL" id="MBS2964905.1"/>
    </source>
</evidence>
<dbReference type="InterPro" id="IPR050515">
    <property type="entry name" value="Beta-lactam/transpept"/>
</dbReference>
<protein>
    <recommendedName>
        <fullName evidence="7">Penicillin-binding protein</fullName>
    </recommendedName>
</protein>
<feature type="compositionally biased region" description="Polar residues" evidence="1">
    <location>
        <begin position="133"/>
        <end position="154"/>
    </location>
</feature>
<dbReference type="GO" id="GO:0071555">
    <property type="term" value="P:cell wall organization"/>
    <property type="evidence" value="ECO:0007669"/>
    <property type="project" value="TreeGrafter"/>
</dbReference>
<dbReference type="Pfam" id="PF05223">
    <property type="entry name" value="MecA_N"/>
    <property type="match status" value="1"/>
</dbReference>